<evidence type="ECO:0000256" key="6">
    <source>
        <dbReference type="ARBA" id="ARBA00022490"/>
    </source>
</evidence>
<comment type="similarity">
    <text evidence="4">Belongs to the HARBI1 family.</text>
</comment>
<evidence type="ECO:0000313" key="15">
    <source>
        <dbReference type="Proteomes" id="UP000478052"/>
    </source>
</evidence>
<gene>
    <name evidence="14" type="ORF">FWK35_00026918</name>
</gene>
<dbReference type="OrthoDB" id="6590376at2759"/>
<evidence type="ECO:0000259" key="13">
    <source>
        <dbReference type="Pfam" id="PF13359"/>
    </source>
</evidence>
<name>A0A6G0W2R9_APHCR</name>
<dbReference type="GO" id="GO:0005634">
    <property type="term" value="C:nucleus"/>
    <property type="evidence" value="ECO:0007669"/>
    <property type="project" value="UniProtKB-SubCell"/>
</dbReference>
<organism evidence="14 15">
    <name type="scientific">Aphis craccivora</name>
    <name type="common">Cowpea aphid</name>
    <dbReference type="NCBI Taxonomy" id="307492"/>
    <lineage>
        <taxon>Eukaryota</taxon>
        <taxon>Metazoa</taxon>
        <taxon>Ecdysozoa</taxon>
        <taxon>Arthropoda</taxon>
        <taxon>Hexapoda</taxon>
        <taxon>Insecta</taxon>
        <taxon>Pterygota</taxon>
        <taxon>Neoptera</taxon>
        <taxon>Paraneoptera</taxon>
        <taxon>Hemiptera</taxon>
        <taxon>Sternorrhyncha</taxon>
        <taxon>Aphidomorpha</taxon>
        <taxon>Aphidoidea</taxon>
        <taxon>Aphididae</taxon>
        <taxon>Aphidini</taxon>
        <taxon>Aphis</taxon>
        <taxon>Aphis</taxon>
    </lineage>
</organism>
<dbReference type="EMBL" id="VUJU01009460">
    <property type="protein sequence ID" value="KAF0720277.1"/>
    <property type="molecule type" value="Genomic_DNA"/>
</dbReference>
<keyword evidence="6" id="KW-0963">Cytoplasm</keyword>
<evidence type="ECO:0000256" key="10">
    <source>
        <dbReference type="ARBA" id="ARBA00023242"/>
    </source>
</evidence>
<feature type="non-terminal residue" evidence="14">
    <location>
        <position position="368"/>
    </location>
</feature>
<reference evidence="14 15" key="1">
    <citation type="submission" date="2019-08" db="EMBL/GenBank/DDBJ databases">
        <title>Whole genome of Aphis craccivora.</title>
        <authorList>
            <person name="Voronova N.V."/>
            <person name="Shulinski R.S."/>
            <person name="Bandarenka Y.V."/>
            <person name="Zhorov D.G."/>
            <person name="Warner D."/>
        </authorList>
    </citation>
    <scope>NUCLEOTIDE SEQUENCE [LARGE SCALE GENOMIC DNA]</scope>
    <source>
        <strain evidence="14">180601</strain>
        <tissue evidence="14">Whole Body</tissue>
    </source>
</reference>
<keyword evidence="8" id="KW-0479">Metal-binding</keyword>
<evidence type="ECO:0000256" key="3">
    <source>
        <dbReference type="ARBA" id="ARBA00004496"/>
    </source>
</evidence>
<evidence type="ECO:0000256" key="8">
    <source>
        <dbReference type="ARBA" id="ARBA00022723"/>
    </source>
</evidence>
<evidence type="ECO:0000313" key="14">
    <source>
        <dbReference type="EMBL" id="KAF0720277.1"/>
    </source>
</evidence>
<comment type="cofactor">
    <cofactor evidence="1">
        <name>a divalent metal cation</name>
        <dbReference type="ChEBI" id="CHEBI:60240"/>
    </cofactor>
</comment>
<evidence type="ECO:0000256" key="5">
    <source>
        <dbReference type="ARBA" id="ARBA00015519"/>
    </source>
</evidence>
<keyword evidence="7" id="KW-0540">Nuclease</keyword>
<keyword evidence="10" id="KW-0539">Nucleus</keyword>
<dbReference type="PRINTS" id="PR02086">
    <property type="entry name" value="PUTNUCHARBI1"/>
</dbReference>
<dbReference type="PANTHER" id="PTHR22930:SF289">
    <property type="entry name" value="DDE TNP4 DOMAIN-CONTAINING PROTEIN-RELATED"/>
    <property type="match status" value="1"/>
</dbReference>
<dbReference type="GO" id="GO:0046872">
    <property type="term" value="F:metal ion binding"/>
    <property type="evidence" value="ECO:0007669"/>
    <property type="project" value="UniProtKB-KW"/>
</dbReference>
<proteinExistence type="inferred from homology"/>
<dbReference type="GO" id="GO:0005737">
    <property type="term" value="C:cytoplasm"/>
    <property type="evidence" value="ECO:0007669"/>
    <property type="project" value="UniProtKB-SubCell"/>
</dbReference>
<dbReference type="GO" id="GO:0004518">
    <property type="term" value="F:nuclease activity"/>
    <property type="evidence" value="ECO:0007669"/>
    <property type="project" value="UniProtKB-KW"/>
</dbReference>
<comment type="caution">
    <text evidence="14">The sequence shown here is derived from an EMBL/GenBank/DDBJ whole genome shotgun (WGS) entry which is preliminary data.</text>
</comment>
<feature type="domain" description="DDE Tnp4" evidence="13">
    <location>
        <begin position="164"/>
        <end position="315"/>
    </location>
</feature>
<dbReference type="InterPro" id="IPR027806">
    <property type="entry name" value="HARBI1_dom"/>
</dbReference>
<sequence length="368" mass="42565">MDFYDDYSDTEESDEAIDDFEHLAELVAFPRRVKIIRKRPDHFKVWRDDEFLNRFRLNKDTVKFILRIIESKIVSQTNRNNAVTPSQKLLMTLRYYATGSFIATCADFAGIHKTTGGKIIIEVSKALAGLRPDFINFPTTDEEIRQVKQDFFNIAKFPSCIGAIDCTHIKIRSPGGNDAEIFRNRKQFFSMNVQTICDSKLIIQNIVARWPGSSHDANIFRNSAIKQRFDNREFKDCVLVADSGYPMQSYMITPMLNPITNVENTFNESQIRTRNPVERSYGVWKRRFPILSLGINVRNLDTVQAIIVATAVLHNIARRFGDDEPRVTEEQENLITLTIFEQPHAINNQGRSQSIHRNRFLNYFNSLL</sequence>
<evidence type="ECO:0000256" key="2">
    <source>
        <dbReference type="ARBA" id="ARBA00004123"/>
    </source>
</evidence>
<accession>A0A6G0W2R9</accession>
<protein>
    <recommendedName>
        <fullName evidence="5">Putative nuclease HARBI1</fullName>
    </recommendedName>
    <alternativeName>
        <fullName evidence="11">Harbinger transposase-derived nuclease</fullName>
    </alternativeName>
</protein>
<evidence type="ECO:0000256" key="9">
    <source>
        <dbReference type="ARBA" id="ARBA00022801"/>
    </source>
</evidence>
<dbReference type="InterPro" id="IPR026103">
    <property type="entry name" value="HARBI1_animal"/>
</dbReference>
<comment type="function">
    <text evidence="12">Transposase-derived protein that may have nuclease activity. Does not have transposase activity.</text>
</comment>
<evidence type="ECO:0000256" key="11">
    <source>
        <dbReference type="ARBA" id="ARBA00030126"/>
    </source>
</evidence>
<dbReference type="Pfam" id="PF13359">
    <property type="entry name" value="DDE_Tnp_4"/>
    <property type="match status" value="1"/>
</dbReference>
<evidence type="ECO:0000256" key="1">
    <source>
        <dbReference type="ARBA" id="ARBA00001968"/>
    </source>
</evidence>
<dbReference type="AlphaFoldDB" id="A0A6G0W2R9"/>
<dbReference type="Proteomes" id="UP000478052">
    <property type="component" value="Unassembled WGS sequence"/>
</dbReference>
<evidence type="ECO:0000256" key="12">
    <source>
        <dbReference type="ARBA" id="ARBA00045850"/>
    </source>
</evidence>
<keyword evidence="15" id="KW-1185">Reference proteome</keyword>
<dbReference type="InterPro" id="IPR045249">
    <property type="entry name" value="HARBI1-like"/>
</dbReference>
<dbReference type="PANTHER" id="PTHR22930">
    <property type="match status" value="1"/>
</dbReference>
<evidence type="ECO:0000256" key="4">
    <source>
        <dbReference type="ARBA" id="ARBA00006958"/>
    </source>
</evidence>
<dbReference type="GO" id="GO:0016787">
    <property type="term" value="F:hydrolase activity"/>
    <property type="evidence" value="ECO:0007669"/>
    <property type="project" value="UniProtKB-KW"/>
</dbReference>
<evidence type="ECO:0000256" key="7">
    <source>
        <dbReference type="ARBA" id="ARBA00022722"/>
    </source>
</evidence>
<keyword evidence="9" id="KW-0378">Hydrolase</keyword>
<comment type="subcellular location">
    <subcellularLocation>
        <location evidence="3">Cytoplasm</location>
    </subcellularLocation>
    <subcellularLocation>
        <location evidence="2">Nucleus</location>
    </subcellularLocation>
</comment>